<gene>
    <name evidence="2" type="ORF">HYH03_000899</name>
</gene>
<name>A0A835YHJ4_9CHLO</name>
<feature type="compositionally biased region" description="Basic residues" evidence="1">
    <location>
        <begin position="1"/>
        <end position="15"/>
    </location>
</feature>
<evidence type="ECO:0000256" key="1">
    <source>
        <dbReference type="SAM" id="MobiDB-lite"/>
    </source>
</evidence>
<sequence>MAKGISQRRRVKRALRAADGNLHKIANGKGLPRQKPEAPNPADAEKLPASLRKMLALKAAAEKQQAEKKRKTAPAPEADEPPKRQKRGNAFKRAEQDQEEDQEEDSEGEGGPSGSEGGEGEDGPSTSGRPEPAKAGRQGGKAQKGQEQGQGQAQRQGRERLVGGNPFLQQQHGEAKKLKDSKKDYLKRKQERKKAKGGSGPLVVEKELQLRDKVKFGEVVDAPLDVHLKRRHWVQQERTAAERCKEIFQRQMSQAQARMDGAGLDEGIAVGRKAGRAGAPAAGRQGGAGAGAKPGGGGKGAGKSAANAKAQGGKKQKAQMDPDTEALRLQVIESYRAAKKGGAVGHATLSSLAKLAGKGGPSASHTLA</sequence>
<organism evidence="2 3">
    <name type="scientific">Edaphochlamys debaryana</name>
    <dbReference type="NCBI Taxonomy" id="47281"/>
    <lineage>
        <taxon>Eukaryota</taxon>
        <taxon>Viridiplantae</taxon>
        <taxon>Chlorophyta</taxon>
        <taxon>core chlorophytes</taxon>
        <taxon>Chlorophyceae</taxon>
        <taxon>CS clade</taxon>
        <taxon>Chlamydomonadales</taxon>
        <taxon>Chlamydomonadales incertae sedis</taxon>
        <taxon>Edaphochlamys</taxon>
    </lineage>
</organism>
<reference evidence="2" key="1">
    <citation type="journal article" date="2020" name="bioRxiv">
        <title>Comparative genomics of Chlamydomonas.</title>
        <authorList>
            <person name="Craig R.J."/>
            <person name="Hasan A.R."/>
            <person name="Ness R.W."/>
            <person name="Keightley P.D."/>
        </authorList>
    </citation>
    <scope>NUCLEOTIDE SEQUENCE</scope>
    <source>
        <strain evidence="2">CCAP 11/70</strain>
    </source>
</reference>
<dbReference type="AlphaFoldDB" id="A0A835YHJ4"/>
<accession>A0A835YHJ4</accession>
<keyword evidence="3" id="KW-1185">Reference proteome</keyword>
<dbReference type="Proteomes" id="UP000612055">
    <property type="component" value="Unassembled WGS sequence"/>
</dbReference>
<proteinExistence type="predicted"/>
<feature type="region of interest" description="Disordered" evidence="1">
    <location>
        <begin position="274"/>
        <end position="325"/>
    </location>
</feature>
<dbReference type="PANTHER" id="PTHR37218">
    <property type="entry name" value="COILED-COIL PROTEIN"/>
    <property type="match status" value="1"/>
</dbReference>
<dbReference type="PANTHER" id="PTHR37218:SF2">
    <property type="entry name" value="COILED-COIL PROTEIN"/>
    <property type="match status" value="1"/>
</dbReference>
<feature type="compositionally biased region" description="Gly residues" evidence="1">
    <location>
        <begin position="284"/>
        <end position="301"/>
    </location>
</feature>
<feature type="compositionally biased region" description="Basic and acidic residues" evidence="1">
    <location>
        <begin position="173"/>
        <end position="188"/>
    </location>
</feature>
<dbReference type="EMBL" id="JAEHOE010000002">
    <property type="protein sequence ID" value="KAG2501081.1"/>
    <property type="molecule type" value="Genomic_DNA"/>
</dbReference>
<evidence type="ECO:0000313" key="3">
    <source>
        <dbReference type="Proteomes" id="UP000612055"/>
    </source>
</evidence>
<dbReference type="OrthoDB" id="547226at2759"/>
<comment type="caution">
    <text evidence="2">The sequence shown here is derived from an EMBL/GenBank/DDBJ whole genome shotgun (WGS) entry which is preliminary data.</text>
</comment>
<evidence type="ECO:0000313" key="2">
    <source>
        <dbReference type="EMBL" id="KAG2501081.1"/>
    </source>
</evidence>
<feature type="region of interest" description="Disordered" evidence="1">
    <location>
        <begin position="1"/>
        <end position="204"/>
    </location>
</feature>
<protein>
    <submittedName>
        <fullName evidence="2">Uncharacterized protein</fullName>
    </submittedName>
</protein>
<feature type="compositionally biased region" description="Low complexity" evidence="1">
    <location>
        <begin position="133"/>
        <end position="155"/>
    </location>
</feature>
<feature type="compositionally biased region" description="Acidic residues" evidence="1">
    <location>
        <begin position="97"/>
        <end position="108"/>
    </location>
</feature>
<feature type="compositionally biased region" description="Low complexity" evidence="1">
    <location>
        <begin position="302"/>
        <end position="311"/>
    </location>
</feature>